<comment type="similarity">
    <text evidence="1 2">Belongs to the UPF0301 (AlgH) family.</text>
</comment>
<dbReference type="GeneID" id="84906477"/>
<dbReference type="InterPro" id="IPR003774">
    <property type="entry name" value="AlgH-like"/>
</dbReference>
<proteinExistence type="inferred from homology"/>
<keyword evidence="4" id="KW-1185">Reference proteome</keyword>
<sequence length="182" mass="19716">MNLANHFLLAMPNLEDSLFSGSLIYLCEHGENGAMGVIVNKPSPVTMNVVFAAIGKDTPARFKNQYVMMGGPMQTERGFVLHTPIGNWDSSLSITDSIALTTSRDIIEGLHQDDEIQGAVLTIGYSGWSAGQLEQEIAQNSWLTVPADPHILFGIPPEERYAAAFGKLGIRRENFAGAMGHA</sequence>
<dbReference type="HAMAP" id="MF_00758">
    <property type="entry name" value="UPF0301"/>
    <property type="match status" value="1"/>
</dbReference>
<dbReference type="Gene3D" id="3.40.1740.10">
    <property type="entry name" value="VC0467-like"/>
    <property type="match status" value="1"/>
</dbReference>
<dbReference type="EMBL" id="JAEHNZ010000001">
    <property type="protein sequence ID" value="MBK0395378.1"/>
    <property type="molecule type" value="Genomic_DNA"/>
</dbReference>
<dbReference type="SUPFAM" id="SSF143456">
    <property type="entry name" value="VC0467-like"/>
    <property type="match status" value="1"/>
</dbReference>
<evidence type="ECO:0000313" key="3">
    <source>
        <dbReference type="EMBL" id="MBK0395378.1"/>
    </source>
</evidence>
<dbReference type="PANTHER" id="PTHR30327">
    <property type="entry name" value="UNCHARACTERIZED PROTEIN YQGE"/>
    <property type="match status" value="1"/>
</dbReference>
<dbReference type="NCBIfam" id="NF001266">
    <property type="entry name" value="PRK00228.1-1"/>
    <property type="match status" value="1"/>
</dbReference>
<dbReference type="Pfam" id="PF02622">
    <property type="entry name" value="DUF179"/>
    <property type="match status" value="1"/>
</dbReference>
<evidence type="ECO:0000256" key="1">
    <source>
        <dbReference type="ARBA" id="ARBA00009600"/>
    </source>
</evidence>
<evidence type="ECO:0000256" key="2">
    <source>
        <dbReference type="HAMAP-Rule" id="MF_00758"/>
    </source>
</evidence>
<accession>A0ABS1BQ36</accession>
<evidence type="ECO:0000313" key="4">
    <source>
        <dbReference type="Proteomes" id="UP000614058"/>
    </source>
</evidence>
<reference evidence="3 4" key="1">
    <citation type="journal article" date="2021" name="Pathogens">
        <title>Isolation and Characterization of Kingella bonacorsii sp. nov., A Novel Kingella Species Detected in a Stable Periodontitis Subject.</title>
        <authorList>
            <person name="Antezack A."/>
            <person name="Boxberger M."/>
            <person name="Rolland C."/>
            <person name="Monnet-Corti V."/>
            <person name="La Scola B."/>
        </authorList>
    </citation>
    <scope>NUCLEOTIDE SEQUENCE [LARGE SCALE GENOMIC DNA]</scope>
    <source>
        <strain evidence="3 4">Marseille-Q4569</strain>
    </source>
</reference>
<dbReference type="RefSeq" id="WP_003795484.1">
    <property type="nucleotide sequence ID" value="NZ_JAEHNZ010000001.1"/>
</dbReference>
<comment type="caution">
    <text evidence="3">The sequence shown here is derived from an EMBL/GenBank/DDBJ whole genome shotgun (WGS) entry which is preliminary data.</text>
</comment>
<name>A0ABS1BQ36_9NEIS</name>
<organism evidence="3 4">
    <name type="scientific">Kingella bonacorsii</name>
    <dbReference type="NCBI Taxonomy" id="2796361"/>
    <lineage>
        <taxon>Bacteria</taxon>
        <taxon>Pseudomonadati</taxon>
        <taxon>Pseudomonadota</taxon>
        <taxon>Betaproteobacteria</taxon>
        <taxon>Neisseriales</taxon>
        <taxon>Neisseriaceae</taxon>
        <taxon>Kingella</taxon>
    </lineage>
</organism>
<dbReference type="PANTHER" id="PTHR30327:SF1">
    <property type="entry name" value="UPF0301 PROTEIN YQGE"/>
    <property type="match status" value="1"/>
</dbReference>
<gene>
    <name evidence="3" type="ORF">JDW22_01950</name>
</gene>
<dbReference type="Proteomes" id="UP000614058">
    <property type="component" value="Unassembled WGS sequence"/>
</dbReference>
<protein>
    <recommendedName>
        <fullName evidence="2">UPF0301 protein JDW22_01950</fullName>
    </recommendedName>
</protein>